<accession>A0A0K8RFX2</accession>
<proteinExistence type="evidence at transcript level"/>
<organism evidence="1">
    <name type="scientific">Ixodes ricinus</name>
    <name type="common">Common tick</name>
    <name type="synonym">Acarus ricinus</name>
    <dbReference type="NCBI Taxonomy" id="34613"/>
    <lineage>
        <taxon>Eukaryota</taxon>
        <taxon>Metazoa</taxon>
        <taxon>Ecdysozoa</taxon>
        <taxon>Arthropoda</taxon>
        <taxon>Chelicerata</taxon>
        <taxon>Arachnida</taxon>
        <taxon>Acari</taxon>
        <taxon>Parasitiformes</taxon>
        <taxon>Ixodida</taxon>
        <taxon>Ixodoidea</taxon>
        <taxon>Ixodidae</taxon>
        <taxon>Ixodinae</taxon>
        <taxon>Ixodes</taxon>
    </lineage>
</organism>
<name>A0A0K8RFX2_IXORI</name>
<sequence>MSVYFYLFKLVHTFPTAPLHWLALVSAGDEGVDGSNFSIIGARSQWHRGPALFLSEPYPIDVTWLQRARKWLRGLPSSWTVDVDDPP</sequence>
<evidence type="ECO:0000313" key="1">
    <source>
        <dbReference type="EMBL" id="JAA69394.1"/>
    </source>
</evidence>
<reference evidence="1" key="1">
    <citation type="submission" date="2012-12" db="EMBL/GenBank/DDBJ databases">
        <title>Identification and characterization of a phenylalanine ammonia-lyase gene family in Isatis indigotica Fort.</title>
        <authorList>
            <person name="Liu Q."/>
            <person name="Chen J."/>
            <person name="Zhou X."/>
            <person name="Di P."/>
            <person name="Xiao Y."/>
            <person name="Xuan H."/>
            <person name="Zhang L."/>
            <person name="Chen W."/>
        </authorList>
    </citation>
    <scope>NUCLEOTIDE SEQUENCE</scope>
    <source>
        <tissue evidence="1">Salivary gland</tissue>
    </source>
</reference>
<protein>
    <submittedName>
        <fullName evidence="1">Putative salivary kunitz domain protein</fullName>
    </submittedName>
</protein>
<dbReference type="EMBL" id="GADI01004414">
    <property type="protein sequence ID" value="JAA69394.1"/>
    <property type="molecule type" value="mRNA"/>
</dbReference>
<dbReference type="AlphaFoldDB" id="A0A0K8RFX2"/>